<evidence type="ECO:0000259" key="2">
    <source>
        <dbReference type="Pfam" id="PF07007"/>
    </source>
</evidence>
<name>A0AA94HQL4_DESDE</name>
<dbReference type="RefSeq" id="WP_072311149.1">
    <property type="nucleotide sequence ID" value="NZ_FPIW01000003.1"/>
</dbReference>
<comment type="caution">
    <text evidence="3">The sequence shown here is derived from an EMBL/GenBank/DDBJ whole genome shotgun (WGS) entry which is preliminary data.</text>
</comment>
<dbReference type="Pfam" id="PF07007">
    <property type="entry name" value="LprI"/>
    <property type="match status" value="1"/>
</dbReference>
<reference evidence="4" key="1">
    <citation type="submission" date="2016-11" db="EMBL/GenBank/DDBJ databases">
        <authorList>
            <person name="Jaros S."/>
            <person name="Januszkiewicz K."/>
            <person name="Wedrychowicz H."/>
        </authorList>
    </citation>
    <scope>NUCLEOTIDE SEQUENCE [LARGE SCALE GENOMIC DNA]</scope>
    <source>
        <strain evidence="4">DSM 7057</strain>
    </source>
</reference>
<evidence type="ECO:0000313" key="3">
    <source>
        <dbReference type="EMBL" id="SFW17553.1"/>
    </source>
</evidence>
<feature type="domain" description="Lysozyme inhibitor LprI-like N-terminal" evidence="2">
    <location>
        <begin position="82"/>
        <end position="171"/>
    </location>
</feature>
<proteinExistence type="predicted"/>
<dbReference type="InterPro" id="IPR009739">
    <property type="entry name" value="LprI-like_N"/>
</dbReference>
<dbReference type="Proteomes" id="UP000182680">
    <property type="component" value="Unassembled WGS sequence"/>
</dbReference>
<sequence>MLQGRLNLFGVILPIMAILTLLSFPFSAFSAEKSAEKQSIPASGQPGSPHEMESRAESQEKDLDDETPAPVDRLFSPSYQACMDSAAGVTTDMQDCINAELERLEKIIAVRQIALPPVLGEERSKSLRETLAAWDAMRKSGSAAMYDPDGGTLSPLMASLWYLEQTARMAQWMNALGESPE</sequence>
<protein>
    <recommendedName>
        <fullName evidence="2">Lysozyme inhibitor LprI-like N-terminal domain-containing protein</fullName>
    </recommendedName>
</protein>
<feature type="region of interest" description="Disordered" evidence="1">
    <location>
        <begin position="37"/>
        <end position="70"/>
    </location>
</feature>
<feature type="compositionally biased region" description="Basic and acidic residues" evidence="1">
    <location>
        <begin position="50"/>
        <end position="61"/>
    </location>
</feature>
<organism evidence="3 4">
    <name type="scientific">Desulfovibrio desulfuricans</name>
    <dbReference type="NCBI Taxonomy" id="876"/>
    <lineage>
        <taxon>Bacteria</taxon>
        <taxon>Pseudomonadati</taxon>
        <taxon>Thermodesulfobacteriota</taxon>
        <taxon>Desulfovibrionia</taxon>
        <taxon>Desulfovibrionales</taxon>
        <taxon>Desulfovibrionaceae</taxon>
        <taxon>Desulfovibrio</taxon>
    </lineage>
</organism>
<evidence type="ECO:0000256" key="1">
    <source>
        <dbReference type="SAM" id="MobiDB-lite"/>
    </source>
</evidence>
<dbReference type="AlphaFoldDB" id="A0AA94HQL4"/>
<dbReference type="EMBL" id="FPIW01000003">
    <property type="protein sequence ID" value="SFW17553.1"/>
    <property type="molecule type" value="Genomic_DNA"/>
</dbReference>
<gene>
    <name evidence="3" type="ORF">SAMN02910291_00261</name>
</gene>
<accession>A0AA94HQL4</accession>
<evidence type="ECO:0000313" key="4">
    <source>
        <dbReference type="Proteomes" id="UP000182680"/>
    </source>
</evidence>